<dbReference type="RefSeq" id="WP_131763349.1">
    <property type="nucleotide sequence ID" value="NZ_CAACUY010000323.1"/>
</dbReference>
<comment type="subcellular location">
    <subcellularLocation>
        <location evidence="1">Membrane</location>
        <topology evidence="1">Multi-pass membrane protein</topology>
    </subcellularLocation>
</comment>
<evidence type="ECO:0000256" key="5">
    <source>
        <dbReference type="SAM" id="Phobius"/>
    </source>
</evidence>
<keyword evidence="7" id="KW-1185">Reference proteome</keyword>
<feature type="transmembrane region" description="Helical" evidence="5">
    <location>
        <begin position="458"/>
        <end position="476"/>
    </location>
</feature>
<sequence length="503" mass="52212">MRGRAALGGDAQARRGGAVRSLFRTKPVDRIVAEGGRGEGGELKRSMSLLQLTLFSVGATLGTGIFVVLGEAVPKAGPAVVLAFVLAAVTALFSALSYAELAGTIPVSGSSYSYAYATLGELVAWVCGWCLLLEYAVSVSAVAVGWGSYLNEFLDKAFHVTMPAAVSNSPGDSGGVVNLPAVAVVLIATLLLLRGTSESATANTIMVFLKIGVLVFFCAVAFTAFRGGNLTPFAPMGWAGISAAGSKVFFSYIGFDAASTAGEEARNPRRDLPLAIVLSLAIVTAVYVLVGLAAVAAMEWTDFELSGSEASLARVLDEASGRSWPSMVLSLGAVVAIASVVLTVMYGQTRILFAMSRDGLVPAVFQRVSPRRSVPVANTVIVAAFISVLAALIPLGRLVDATSIGTLFAFALVSAGVIVLRRTRPDLPRGFRTPFYPLTPLLGIGFCVYLMVGLGSVTWLVFLLWTVAGLAAYFLYGRRHSRLASIAPGGAAGDAPGAGKEPS</sequence>
<evidence type="ECO:0000256" key="3">
    <source>
        <dbReference type="ARBA" id="ARBA00022989"/>
    </source>
</evidence>
<feature type="transmembrane region" description="Helical" evidence="5">
    <location>
        <begin position="433"/>
        <end position="452"/>
    </location>
</feature>
<evidence type="ECO:0000313" key="7">
    <source>
        <dbReference type="Proteomes" id="UP001597063"/>
    </source>
</evidence>
<accession>A0ABW2Y1U5</accession>
<protein>
    <submittedName>
        <fullName evidence="6">Amino acid permease</fullName>
    </submittedName>
</protein>
<organism evidence="6 7">
    <name type="scientific">Actinomadura fibrosa</name>
    <dbReference type="NCBI Taxonomy" id="111802"/>
    <lineage>
        <taxon>Bacteria</taxon>
        <taxon>Bacillati</taxon>
        <taxon>Actinomycetota</taxon>
        <taxon>Actinomycetes</taxon>
        <taxon>Streptosporangiales</taxon>
        <taxon>Thermomonosporaceae</taxon>
        <taxon>Actinomadura</taxon>
    </lineage>
</organism>
<evidence type="ECO:0000256" key="1">
    <source>
        <dbReference type="ARBA" id="ARBA00004141"/>
    </source>
</evidence>
<feature type="transmembrane region" description="Helical" evidence="5">
    <location>
        <begin position="327"/>
        <end position="347"/>
    </location>
</feature>
<feature type="transmembrane region" description="Helical" evidence="5">
    <location>
        <begin position="401"/>
        <end position="421"/>
    </location>
</feature>
<proteinExistence type="predicted"/>
<dbReference type="PIRSF" id="PIRSF006060">
    <property type="entry name" value="AA_transporter"/>
    <property type="match status" value="1"/>
</dbReference>
<feature type="transmembrane region" description="Helical" evidence="5">
    <location>
        <begin position="79"/>
        <end position="101"/>
    </location>
</feature>
<evidence type="ECO:0000256" key="2">
    <source>
        <dbReference type="ARBA" id="ARBA00022692"/>
    </source>
</evidence>
<feature type="transmembrane region" description="Helical" evidence="5">
    <location>
        <begin position="122"/>
        <end position="146"/>
    </location>
</feature>
<feature type="transmembrane region" description="Helical" evidence="5">
    <location>
        <begin position="52"/>
        <end position="73"/>
    </location>
</feature>
<feature type="transmembrane region" description="Helical" evidence="5">
    <location>
        <begin position="276"/>
        <end position="298"/>
    </location>
</feature>
<feature type="transmembrane region" description="Helical" evidence="5">
    <location>
        <begin position="175"/>
        <end position="193"/>
    </location>
</feature>
<dbReference type="Pfam" id="PF13520">
    <property type="entry name" value="AA_permease_2"/>
    <property type="match status" value="1"/>
</dbReference>
<dbReference type="Gene3D" id="1.20.1740.10">
    <property type="entry name" value="Amino acid/polyamine transporter I"/>
    <property type="match status" value="1"/>
</dbReference>
<keyword evidence="3 5" id="KW-1133">Transmembrane helix</keyword>
<name>A0ABW2Y1U5_9ACTN</name>
<evidence type="ECO:0000313" key="6">
    <source>
        <dbReference type="EMBL" id="MFD0690476.1"/>
    </source>
</evidence>
<dbReference type="PANTHER" id="PTHR43243:SF24">
    <property type="entry name" value="CATIONIC AMINO ACID TRANSPORT INTEGRAL MEMBRANE PROTEIN ROCE-RELATED"/>
    <property type="match status" value="1"/>
</dbReference>
<feature type="transmembrane region" description="Helical" evidence="5">
    <location>
        <begin position="237"/>
        <end position="255"/>
    </location>
</feature>
<feature type="transmembrane region" description="Helical" evidence="5">
    <location>
        <begin position="205"/>
        <end position="225"/>
    </location>
</feature>
<gene>
    <name evidence="6" type="ORF">ACFQZM_38730</name>
</gene>
<feature type="transmembrane region" description="Helical" evidence="5">
    <location>
        <begin position="376"/>
        <end position="395"/>
    </location>
</feature>
<dbReference type="EMBL" id="JBHTGP010000018">
    <property type="protein sequence ID" value="MFD0690476.1"/>
    <property type="molecule type" value="Genomic_DNA"/>
</dbReference>
<keyword evidence="4 5" id="KW-0472">Membrane</keyword>
<comment type="caution">
    <text evidence="6">The sequence shown here is derived from an EMBL/GenBank/DDBJ whole genome shotgun (WGS) entry which is preliminary data.</text>
</comment>
<dbReference type="PANTHER" id="PTHR43243">
    <property type="entry name" value="INNER MEMBRANE TRANSPORTER YGJI-RELATED"/>
    <property type="match status" value="1"/>
</dbReference>
<dbReference type="Proteomes" id="UP001597063">
    <property type="component" value="Unassembled WGS sequence"/>
</dbReference>
<evidence type="ECO:0000256" key="4">
    <source>
        <dbReference type="ARBA" id="ARBA00023136"/>
    </source>
</evidence>
<reference evidence="7" key="1">
    <citation type="journal article" date="2019" name="Int. J. Syst. Evol. Microbiol.">
        <title>The Global Catalogue of Microorganisms (GCM) 10K type strain sequencing project: providing services to taxonomists for standard genome sequencing and annotation.</title>
        <authorList>
            <consortium name="The Broad Institute Genomics Platform"/>
            <consortium name="The Broad Institute Genome Sequencing Center for Infectious Disease"/>
            <person name="Wu L."/>
            <person name="Ma J."/>
        </authorList>
    </citation>
    <scope>NUCLEOTIDE SEQUENCE [LARGE SCALE GENOMIC DNA]</scope>
    <source>
        <strain evidence="7">JCM 9371</strain>
    </source>
</reference>
<keyword evidence="2 5" id="KW-0812">Transmembrane</keyword>
<dbReference type="InterPro" id="IPR002293">
    <property type="entry name" value="AA/rel_permease1"/>
</dbReference>